<sequence length="35" mass="3193">MVVGGAALVGAGLGSVFGVGLGLDGGGNSQNKVFS</sequence>
<proteinExistence type="predicted"/>
<evidence type="ECO:0000313" key="1">
    <source>
        <dbReference type="EMBL" id="KLU64921.1"/>
    </source>
</evidence>
<dbReference type="Proteomes" id="UP000036356">
    <property type="component" value="Unassembled WGS sequence"/>
</dbReference>
<reference evidence="1 2" key="1">
    <citation type="submission" date="2015-06" db="EMBL/GenBank/DDBJ databases">
        <title>Draft genome of the moderately acidophilic sulfate reducer Candidatus Desulfosporosinus acididurans strain M1.</title>
        <authorList>
            <person name="Poehlein A."/>
            <person name="Petzsch P."/>
            <person name="Johnson B.D."/>
            <person name="Schloemann M."/>
            <person name="Daniel R."/>
            <person name="Muehling M."/>
        </authorList>
    </citation>
    <scope>NUCLEOTIDE SEQUENCE [LARGE SCALE GENOMIC DNA]</scope>
    <source>
        <strain evidence="1 2">M1</strain>
    </source>
</reference>
<dbReference type="EMBL" id="LDZY01000011">
    <property type="protein sequence ID" value="KLU64921.1"/>
    <property type="molecule type" value="Genomic_DNA"/>
</dbReference>
<accession>A0A0J1IJN7</accession>
<keyword evidence="2" id="KW-1185">Reference proteome</keyword>
<comment type="caution">
    <text evidence="1">The sequence shown here is derived from an EMBL/GenBank/DDBJ whole genome shotgun (WGS) entry which is preliminary data.</text>
</comment>
<dbReference type="PATRIC" id="fig|476652.3.peg.3431"/>
<name>A0A0J1IJN7_9FIRM</name>
<protein>
    <submittedName>
        <fullName evidence="1">Uncharacterized protein</fullName>
    </submittedName>
</protein>
<organism evidence="1 2">
    <name type="scientific">Desulfosporosinus acididurans</name>
    <dbReference type="NCBI Taxonomy" id="476652"/>
    <lineage>
        <taxon>Bacteria</taxon>
        <taxon>Bacillati</taxon>
        <taxon>Bacillota</taxon>
        <taxon>Clostridia</taxon>
        <taxon>Eubacteriales</taxon>
        <taxon>Desulfitobacteriaceae</taxon>
        <taxon>Desulfosporosinus</taxon>
    </lineage>
</organism>
<evidence type="ECO:0000313" key="2">
    <source>
        <dbReference type="Proteomes" id="UP000036356"/>
    </source>
</evidence>
<dbReference type="AlphaFoldDB" id="A0A0J1IJN7"/>
<gene>
    <name evidence="1" type="ORF">DEAC_c32530</name>
</gene>